<dbReference type="InterPro" id="IPR036291">
    <property type="entry name" value="NAD(P)-bd_dom_sf"/>
</dbReference>
<dbReference type="Gene3D" id="3.40.50.720">
    <property type="entry name" value="NAD(P)-binding Rossmann-like Domain"/>
    <property type="match status" value="1"/>
</dbReference>
<dbReference type="PANTHER" id="PTHR43148">
    <property type="entry name" value="GLYCERALDEHYDE-3-PHOSPHATE DEHYDROGENASE 2"/>
    <property type="match status" value="1"/>
</dbReference>
<evidence type="ECO:0000259" key="2">
    <source>
        <dbReference type="SMART" id="SM00846"/>
    </source>
</evidence>
<feature type="domain" description="Glyceraldehyde 3-phosphate dehydrogenase NAD(P) binding" evidence="2">
    <location>
        <begin position="8"/>
        <end position="149"/>
    </location>
</feature>
<dbReference type="GO" id="GO:0016620">
    <property type="term" value="F:oxidoreductase activity, acting on the aldehyde or oxo group of donors, NAD or NADP as acceptor"/>
    <property type="evidence" value="ECO:0007669"/>
    <property type="project" value="InterPro"/>
</dbReference>
<dbReference type="Proteomes" id="UP000228528">
    <property type="component" value="Unassembled WGS sequence"/>
</dbReference>
<dbReference type="AlphaFoldDB" id="A0A2M6P0P8"/>
<dbReference type="CDD" id="cd05214">
    <property type="entry name" value="GAPDH_I_N"/>
    <property type="match status" value="1"/>
</dbReference>
<name>A0A2M6P0P8_9BACT</name>
<proteinExistence type="predicted"/>
<feature type="non-terminal residue" evidence="3">
    <location>
        <position position="149"/>
    </location>
</feature>
<reference evidence="4" key="1">
    <citation type="submission" date="2017-09" db="EMBL/GenBank/DDBJ databases">
        <title>Depth-based differentiation of microbial function through sediment-hosted aquifers and enrichment of novel symbionts in the deep terrestrial subsurface.</title>
        <authorList>
            <person name="Probst A.J."/>
            <person name="Ladd B."/>
            <person name="Jarett J.K."/>
            <person name="Geller-Mcgrath D.E."/>
            <person name="Sieber C.M.K."/>
            <person name="Emerson J.B."/>
            <person name="Anantharaman K."/>
            <person name="Thomas B.C."/>
            <person name="Malmstrom R."/>
            <person name="Stieglmeier M."/>
            <person name="Klingl A."/>
            <person name="Woyke T."/>
            <person name="Ryan C.M."/>
            <person name="Banfield J.F."/>
        </authorList>
    </citation>
    <scope>NUCLEOTIDE SEQUENCE [LARGE SCALE GENOMIC DNA]</scope>
</reference>
<dbReference type="EMBL" id="PFBW01000208">
    <property type="protein sequence ID" value="PIR76970.1"/>
    <property type="molecule type" value="Genomic_DNA"/>
</dbReference>
<dbReference type="FunFam" id="3.40.50.720:FF:000001">
    <property type="entry name" value="Glyceraldehyde-3-phosphate dehydrogenase"/>
    <property type="match status" value="1"/>
</dbReference>
<dbReference type="SMART" id="SM00846">
    <property type="entry name" value="Gp_dh_N"/>
    <property type="match status" value="1"/>
</dbReference>
<dbReference type="Pfam" id="PF00044">
    <property type="entry name" value="Gp_dh_N"/>
    <property type="match status" value="1"/>
</dbReference>
<sequence length="149" mass="16488">MSTKKRTLRIAINGFGRIGRHACKVALEKRGIDVVAINDLTDTNTLAHLFKYDTAYPTYTKKVSHDVKHLIIGNKKIIALSERDPSMLPWKKLKIDIVIEATGIFRDREKASLHLKAGAKKVIISAPSKGDDIAGFVRGVNCNTYAGED</sequence>
<protein>
    <submittedName>
        <fullName evidence="3">Type I glyceraldehyde-3-phosphate dehydrogenase</fullName>
    </submittedName>
</protein>
<dbReference type="InterPro" id="IPR020828">
    <property type="entry name" value="GlycerAld_3-P_DH_NAD(P)-bd"/>
</dbReference>
<dbReference type="InterPro" id="IPR020831">
    <property type="entry name" value="GlycerAld/Erythrose_P_DH"/>
</dbReference>
<accession>A0A2M6P0P8</accession>
<dbReference type="SUPFAM" id="SSF51735">
    <property type="entry name" value="NAD(P)-binding Rossmann-fold domains"/>
    <property type="match status" value="1"/>
</dbReference>
<evidence type="ECO:0000313" key="3">
    <source>
        <dbReference type="EMBL" id="PIR76970.1"/>
    </source>
</evidence>
<evidence type="ECO:0000313" key="4">
    <source>
        <dbReference type="Proteomes" id="UP000228528"/>
    </source>
</evidence>
<evidence type="ECO:0000256" key="1">
    <source>
        <dbReference type="ARBA" id="ARBA00023002"/>
    </source>
</evidence>
<organism evidence="3 4">
    <name type="scientific">Candidatus Magasanikbacteria bacterium CG10_big_fil_rev_8_21_14_0_10_38_6</name>
    <dbReference type="NCBI Taxonomy" id="1974647"/>
    <lineage>
        <taxon>Bacteria</taxon>
        <taxon>Candidatus Magasanikiibacteriota</taxon>
    </lineage>
</organism>
<gene>
    <name evidence="3" type="ORF">COU30_04995</name>
</gene>
<comment type="caution">
    <text evidence="3">The sequence shown here is derived from an EMBL/GenBank/DDBJ whole genome shotgun (WGS) entry which is preliminary data.</text>
</comment>
<dbReference type="GO" id="GO:0051287">
    <property type="term" value="F:NAD binding"/>
    <property type="evidence" value="ECO:0007669"/>
    <property type="project" value="InterPro"/>
</dbReference>
<keyword evidence="1" id="KW-0560">Oxidoreductase</keyword>